<feature type="chain" id="PRO_5002623183" evidence="1">
    <location>
        <begin position="17"/>
        <end position="2720"/>
    </location>
</feature>
<dbReference type="KEGG" id="ptm:GSPATT00006340001"/>
<reference evidence="2 3" key="1">
    <citation type="journal article" date="2006" name="Nature">
        <title>Global trends of whole-genome duplications revealed by the ciliate Paramecium tetraurelia.</title>
        <authorList>
            <consortium name="Genoscope"/>
            <person name="Aury J.-M."/>
            <person name="Jaillon O."/>
            <person name="Duret L."/>
            <person name="Noel B."/>
            <person name="Jubin C."/>
            <person name="Porcel B.M."/>
            <person name="Segurens B."/>
            <person name="Daubin V."/>
            <person name="Anthouard V."/>
            <person name="Aiach N."/>
            <person name="Arnaiz O."/>
            <person name="Billaut A."/>
            <person name="Beisson J."/>
            <person name="Blanc I."/>
            <person name="Bouhouche K."/>
            <person name="Camara F."/>
            <person name="Duharcourt S."/>
            <person name="Guigo R."/>
            <person name="Gogendeau D."/>
            <person name="Katinka M."/>
            <person name="Keller A.-M."/>
            <person name="Kissmehl R."/>
            <person name="Klotz C."/>
            <person name="Koll F."/>
            <person name="Le Moue A."/>
            <person name="Lepere C."/>
            <person name="Malinsky S."/>
            <person name="Nowacki M."/>
            <person name="Nowak J.K."/>
            <person name="Plattner H."/>
            <person name="Poulain J."/>
            <person name="Ruiz F."/>
            <person name="Serrano V."/>
            <person name="Zagulski M."/>
            <person name="Dessen P."/>
            <person name="Betermier M."/>
            <person name="Weissenbach J."/>
            <person name="Scarpelli C."/>
            <person name="Schachter V."/>
            <person name="Sperling L."/>
            <person name="Meyer E."/>
            <person name="Cohen J."/>
            <person name="Wincker P."/>
        </authorList>
    </citation>
    <scope>NUCLEOTIDE SEQUENCE [LARGE SCALE GENOMIC DNA]</scope>
    <source>
        <strain evidence="2 3">Stock d4-2</strain>
    </source>
</reference>
<sequence length="2720" mass="303688">MLKSIVLISLICSSACMFCNYYPMDPLSCISKTDGIMCNYLVLAVGQFSVFENACVPTQSTNLGCSPQLNKRACLSQLRNIDGNEAKCYFGTRCIEAKEHYLQNLGCSSLFNRNSCANVKGKTCYWDGVYCQEIKSQFVEAQNCKSAYNVPVTPSACALIVGVKCKSGLFQNDYECEDVSDTEVNTLGCKTEGLNKETCLQIQGQKCIFENNQCNESAKNNGCDDYINKDSCLAIVSSKITCVWKQNKCQVLILDNLKTCEDYVNVSPSVCASQEGYCQFKEGNCIKPSIHNQKCNDLGLSRLSCLSIKDDNCTFINNRCEQLNEVQLSQISCEELNEDACVNVKTQFQFCKWTGEECVGMFINQDIDCPIQNENSLFKFNGNICQAISKPGVKCKYNPRSHLCEKTIESDTCTTPFLNLNACVSILKNACQWTSSGCKSATIIQEQTSCLDLGFANQIACSQILKSDEDGCYYDINSQQCRLVNDQLLNEIKCTGMGLNRIGCALVLTTGQLCRWYNNQCQQIKHKNDVQAIYCLQMQYVNPATCALVEAGNEVCRYEKNAKGCVNSLNTETMSCSFPGLNAYACAQIQLKSCYYDKDLWQCKQITVITANTIVKKQTDKLLLNSDCVTSSPTPDVCRSITKASAKCSWLFRENRCSNQYVTFNESCLDYNSSYTGKSILINANVCASIEMEQPDYDALKGPLIDKMKGYCIYEGGNCTVFKGICGTPCCSEFVGINSHVCGRYSTGQYCYFSNELKCTELTIDMVDITIEKQVKDYYNTLQLKCSYMNKNSCHMIEWSTQQRCYFNGNLCVNINYSLYPNLAIFTDAAAILNKYACLAIEAMKTDVNSALFFGYEGKHCKKDPDIIDVTDCGSTELNSNACQMKYPEIYCRWSKSELKCQSVDSYYVENLSYCDQNLNEFACVNIQKASCFFSYQTHKCTDAPTLVECKYFGSTTGTVSRLACMNIKLDGQICGYDDKKHVCKDVNAESDACDLPDGNSIACYAKTKGDCRWDDKEMLCYENDKPLTQLGCEDNVNIAICLKITTQPCEWDILKLKCLRLKSNQSQLIVADNLYNAEACVQVFGAPYRYDPTTYLCSPITAADIYKEQKKPEDPLEPNILCDGSMLLNVDACLFSTMLQKCYFDKAQSADKRCQAFTGIQTSCDSPYQISLQMCAEVPQACYFVKSTYECKYIKVEDSTKCSDLRDQSDEFLFNKIACASINYEFAEYGGTLQCFKSPDPDSQPDQEFLQQCRVEKYCKWDQLTTTCQLMSLKNLAWLEAQVDITDADGNTSKGIKRWCEEEVIDFDDDCSNIYSKGACLQLSSVCAFDIQMGGCFEIAGNEKQILSCEDVIGDNCLKSRNPNAPCIIDDSTSIIFPKIDLCDGYPNSEEQVCKQTAPSKCKDAEGLGRVSPIVCSKVSDNCYYDGAKCSSDTKKKKCNETFSQLACLSNGCDFTLGYCQQVYTSPSFDQTSPFYLYQCQYISKLSVSSLVKRQACVQMDFPCAFQNEQCVASAQATCSSLNQLPVTKQTCIYCIGGSYAYDSTTNYCNSLVTQQTGCQDANKDGCLSMTTGKNCTWKNGQCVEQSDSDVSKLIDCSLTNSYGCPKVSNSCWKSPSTKFCSMVDIYSTCKLIKQQNGNKLACIISNLQSCQWLDNACEDYSLDSLDCTLANKFGCLNLTKVSCGWSEEDQKCYSILYKKPVASCTNFFDSTKKMIKFNAKSCSEIKDVACFRDRTQKCNSIGIKDKITCGTTGLSKLGCYLNSTGYCQFVDGQCQAIPDLSKVTCSSPINLVACFSLNLTCKSTNNQCQDYDVSAFTTIAQITKLETFPYSPSVCQYYKELEGKQLILIYDSVKGCCLNGDQPKPFIYACNSPGLNELTCLKQTKPTCQFVNGQCSTLSNKTINESKICDPTFNWNACVQLKLKCKFYQNKCQPVEDSETCVSLANIQASPLTCSSRLIDQKACIFDSVTYTCIISASTTLSCTQNGLNKYGCIMKTDLEFCRFNDITSTCISTYENNLTCQHFTNENKCLFVKTAKQYCKFDNGCTAIDPLQVVSCYNLTPTNPITCTAAESVACKYDRVTQKCVSVLAAMDLNEPQSNMISFNKLACMKYQTDGKQVIYTTEGCVEVDVEDLANLTCDQPVNQFTCSQITNPTQYCIYKDYKCQFILPKDITVKSCESIGYVNQQEYCEQANDVPCKFNSFTKLCEQIDLDSDPITSCVRGINKQACESLASCRFDQFCLEAAKSCSGSADCTNVSAQPCKLDNSNNCVLATELATLNCDKVVNKFGCIQISTPLQYCRFSSSKCQQEDLIKFKNEECENITNINSPYFCEQPTDIACRYDQFQNRCVESLPTDNLDCIRGLNEYACLKYTKPTLRCRFTDFCYGPTQPMFECDNTLFDCCNKAPDMNTCLLQNLLDCQWDGTKCIKYTNPITTCTLLNTSKLTCIKSTDKNCVFNLSTKSCVQIAEPTSCDQLQSAEQCQMVLSLPCIWINEQCKYHESTVFEQCADITSAFGSMRACLNIVRSGQMCQFKEGQCSSYFHDSPLCLDNINKVACVSQATTKCYWKVETVQIKKLKTSQPIPVQFGTCASFVDDKITLCNQNLSYLSCLSITTLNQNCKWLNGLCISIPESDSIVTPQTHALANVNACALVNTEPVYYDSKQHFCVKVQPTDSIACLPPTPGLNMKACLTITNQRCRWNFEKQQCEFSKSKISRQL</sequence>
<keyword evidence="1" id="KW-0732">Signal</keyword>
<name>A0C4X4_PARTE</name>
<protein>
    <submittedName>
        <fullName evidence="2">Uncharacterized protein</fullName>
    </submittedName>
</protein>
<dbReference type="InParanoid" id="A0C4X4"/>
<dbReference type="HOGENOM" id="CLU_000273_0_0_1"/>
<dbReference type="GeneID" id="5019023"/>
<organism evidence="2 3">
    <name type="scientific">Paramecium tetraurelia</name>
    <dbReference type="NCBI Taxonomy" id="5888"/>
    <lineage>
        <taxon>Eukaryota</taxon>
        <taxon>Sar</taxon>
        <taxon>Alveolata</taxon>
        <taxon>Ciliophora</taxon>
        <taxon>Intramacronucleata</taxon>
        <taxon>Oligohymenophorea</taxon>
        <taxon>Peniculida</taxon>
        <taxon>Parameciidae</taxon>
        <taxon>Paramecium</taxon>
    </lineage>
</organism>
<proteinExistence type="predicted"/>
<evidence type="ECO:0000313" key="3">
    <source>
        <dbReference type="Proteomes" id="UP000000600"/>
    </source>
</evidence>
<dbReference type="RefSeq" id="XP_001433238.1">
    <property type="nucleotide sequence ID" value="XM_001433201.1"/>
</dbReference>
<gene>
    <name evidence="2" type="ORF">GSPATT00006340001</name>
</gene>
<feature type="signal peptide" evidence="1">
    <location>
        <begin position="1"/>
        <end position="16"/>
    </location>
</feature>
<dbReference type="EMBL" id="CT868041">
    <property type="protein sequence ID" value="CAK65841.1"/>
    <property type="molecule type" value="Genomic_DNA"/>
</dbReference>
<dbReference type="OMA" id="CIWINEQ"/>
<evidence type="ECO:0000256" key="1">
    <source>
        <dbReference type="SAM" id="SignalP"/>
    </source>
</evidence>
<keyword evidence="3" id="KW-1185">Reference proteome</keyword>
<dbReference type="OrthoDB" id="287921at2759"/>
<dbReference type="Proteomes" id="UP000000600">
    <property type="component" value="Unassembled WGS sequence"/>
</dbReference>
<evidence type="ECO:0000313" key="2">
    <source>
        <dbReference type="EMBL" id="CAK65841.1"/>
    </source>
</evidence>
<accession>A0C4X4</accession>